<dbReference type="AlphaFoldDB" id="A0A2V3PW32"/>
<organism evidence="2 3">
    <name type="scientific">Dysgonomonas alginatilytica</name>
    <dbReference type="NCBI Taxonomy" id="1605892"/>
    <lineage>
        <taxon>Bacteria</taxon>
        <taxon>Pseudomonadati</taxon>
        <taxon>Bacteroidota</taxon>
        <taxon>Bacteroidia</taxon>
        <taxon>Bacteroidales</taxon>
        <taxon>Dysgonomonadaceae</taxon>
        <taxon>Dysgonomonas</taxon>
    </lineage>
</organism>
<evidence type="ECO:0000256" key="1">
    <source>
        <dbReference type="SAM" id="Phobius"/>
    </source>
</evidence>
<evidence type="ECO:0000313" key="2">
    <source>
        <dbReference type="EMBL" id="PXV68808.1"/>
    </source>
</evidence>
<name>A0A2V3PW32_9BACT</name>
<keyword evidence="1" id="KW-0812">Transmembrane</keyword>
<proteinExistence type="predicted"/>
<reference evidence="2 3" key="1">
    <citation type="submission" date="2018-03" db="EMBL/GenBank/DDBJ databases">
        <title>Genomic Encyclopedia of Archaeal and Bacterial Type Strains, Phase II (KMG-II): from individual species to whole genera.</title>
        <authorList>
            <person name="Goeker M."/>
        </authorList>
    </citation>
    <scope>NUCLEOTIDE SEQUENCE [LARGE SCALE GENOMIC DNA]</scope>
    <source>
        <strain evidence="2 3">DSM 100214</strain>
    </source>
</reference>
<evidence type="ECO:0000313" key="3">
    <source>
        <dbReference type="Proteomes" id="UP000247973"/>
    </source>
</evidence>
<feature type="transmembrane region" description="Helical" evidence="1">
    <location>
        <begin position="92"/>
        <end position="110"/>
    </location>
</feature>
<feature type="transmembrane region" description="Helical" evidence="1">
    <location>
        <begin position="51"/>
        <end position="80"/>
    </location>
</feature>
<protein>
    <submittedName>
        <fullName evidence="2">Uncharacterized protein</fullName>
    </submittedName>
</protein>
<feature type="transmembrane region" description="Helical" evidence="1">
    <location>
        <begin position="130"/>
        <end position="149"/>
    </location>
</feature>
<dbReference type="OrthoDB" id="1363399at2"/>
<keyword evidence="1" id="KW-1133">Transmembrane helix</keyword>
<dbReference type="EMBL" id="QICL01000001">
    <property type="protein sequence ID" value="PXV68808.1"/>
    <property type="molecule type" value="Genomic_DNA"/>
</dbReference>
<comment type="caution">
    <text evidence="2">The sequence shown here is derived from an EMBL/GenBank/DDBJ whole genome shotgun (WGS) entry which is preliminary data.</text>
</comment>
<dbReference type="RefSeq" id="WP_110308798.1">
    <property type="nucleotide sequence ID" value="NZ_QICL01000001.1"/>
</dbReference>
<keyword evidence="3" id="KW-1185">Reference proteome</keyword>
<keyword evidence="1" id="KW-0472">Membrane</keyword>
<sequence length="155" mass="17665">MIIIRKRIVFSRNDKTKLCIILLSLIVFIASLTQTAFTYDDYDGVKTHSSISLLIMGGIVVVGGGLLEWFIWLANPLYLFGLFYFYTNNRKCIYFLVSASILSLSFTTWNEILAAENGRLATIKSLELGYWLWVISILVSTIAIAIFKIRHKVDK</sequence>
<accession>A0A2V3PW32</accession>
<gene>
    <name evidence="2" type="ORF">CLV62_10172</name>
</gene>
<dbReference type="Proteomes" id="UP000247973">
    <property type="component" value="Unassembled WGS sequence"/>
</dbReference>